<accession>A0ABD0JIY6</accession>
<evidence type="ECO:0000313" key="3">
    <source>
        <dbReference type="EMBL" id="KAK7474678.1"/>
    </source>
</evidence>
<sequence>MRFRYREIWKWADGDYVDYSVTVFEIESFERPVPPVCAEFSESSSKLVGLYPVACTEERKWRIPLPILCETNTSTFLVGKTVHIALQDTLLGNQFAKCPANHSTHNFLLCDKHSACWLDESGDCTAAVTPLPPSFSCADQIERVPYTLVCDYRKDCSDESDETFCAFPDCALIYPFQCLSGEV</sequence>
<evidence type="ECO:0008006" key="5">
    <source>
        <dbReference type="Google" id="ProtNLM"/>
    </source>
</evidence>
<keyword evidence="4" id="KW-1185">Reference proteome</keyword>
<comment type="caution">
    <text evidence="2">Lacks conserved residue(s) required for the propagation of feature annotation.</text>
</comment>
<dbReference type="AlphaFoldDB" id="A0ABD0JIY6"/>
<comment type="caution">
    <text evidence="3">The sequence shown here is derived from an EMBL/GenBank/DDBJ whole genome shotgun (WGS) entry which is preliminary data.</text>
</comment>
<dbReference type="Pfam" id="PF00057">
    <property type="entry name" value="Ldl_recept_a"/>
    <property type="match status" value="1"/>
</dbReference>
<dbReference type="CDD" id="cd00112">
    <property type="entry name" value="LDLa"/>
    <property type="match status" value="1"/>
</dbReference>
<keyword evidence="1 2" id="KW-1015">Disulfide bond</keyword>
<organism evidence="3 4">
    <name type="scientific">Batillaria attramentaria</name>
    <dbReference type="NCBI Taxonomy" id="370345"/>
    <lineage>
        <taxon>Eukaryota</taxon>
        <taxon>Metazoa</taxon>
        <taxon>Spiralia</taxon>
        <taxon>Lophotrochozoa</taxon>
        <taxon>Mollusca</taxon>
        <taxon>Gastropoda</taxon>
        <taxon>Caenogastropoda</taxon>
        <taxon>Sorbeoconcha</taxon>
        <taxon>Cerithioidea</taxon>
        <taxon>Batillariidae</taxon>
        <taxon>Batillaria</taxon>
    </lineage>
</organism>
<proteinExistence type="predicted"/>
<gene>
    <name evidence="3" type="ORF">BaRGS_00034102</name>
</gene>
<protein>
    <recommendedName>
        <fullName evidence="5">Low-density lipoprotein receptor domain class A</fullName>
    </recommendedName>
</protein>
<reference evidence="3 4" key="1">
    <citation type="journal article" date="2023" name="Sci. Data">
        <title>Genome assembly of the Korean intertidal mud-creeper Batillaria attramentaria.</title>
        <authorList>
            <person name="Patra A.K."/>
            <person name="Ho P.T."/>
            <person name="Jun S."/>
            <person name="Lee S.J."/>
            <person name="Kim Y."/>
            <person name="Won Y.J."/>
        </authorList>
    </citation>
    <scope>NUCLEOTIDE SEQUENCE [LARGE SCALE GENOMIC DNA]</scope>
    <source>
        <strain evidence="3">Wonlab-2016</strain>
    </source>
</reference>
<dbReference type="PROSITE" id="PS50068">
    <property type="entry name" value="LDLRA_2"/>
    <property type="match status" value="1"/>
</dbReference>
<evidence type="ECO:0000313" key="4">
    <source>
        <dbReference type="Proteomes" id="UP001519460"/>
    </source>
</evidence>
<evidence type="ECO:0000256" key="2">
    <source>
        <dbReference type="PROSITE-ProRule" id="PRU00124"/>
    </source>
</evidence>
<name>A0ABD0JIY6_9CAEN</name>
<dbReference type="InterPro" id="IPR002172">
    <property type="entry name" value="LDrepeatLR_classA_rpt"/>
</dbReference>
<feature type="disulfide bond" evidence="2">
    <location>
        <begin position="150"/>
        <end position="165"/>
    </location>
</feature>
<dbReference type="InterPro" id="IPR036055">
    <property type="entry name" value="LDL_receptor-like_sf"/>
</dbReference>
<dbReference type="SUPFAM" id="SSF57424">
    <property type="entry name" value="LDL receptor-like module"/>
    <property type="match status" value="1"/>
</dbReference>
<dbReference type="EMBL" id="JACVVK020000429">
    <property type="protein sequence ID" value="KAK7474678.1"/>
    <property type="molecule type" value="Genomic_DNA"/>
</dbReference>
<dbReference type="Proteomes" id="UP001519460">
    <property type="component" value="Unassembled WGS sequence"/>
</dbReference>
<dbReference type="SMART" id="SM00192">
    <property type="entry name" value="LDLa"/>
    <property type="match status" value="1"/>
</dbReference>
<dbReference type="Gene3D" id="4.10.400.10">
    <property type="entry name" value="Low-density Lipoprotein Receptor"/>
    <property type="match status" value="1"/>
</dbReference>
<evidence type="ECO:0000256" key="1">
    <source>
        <dbReference type="ARBA" id="ARBA00023157"/>
    </source>
</evidence>